<dbReference type="EMBL" id="GL882884">
    <property type="protein sequence ID" value="EGF80457.1"/>
    <property type="molecule type" value="Genomic_DNA"/>
</dbReference>
<protein>
    <submittedName>
        <fullName evidence="2">Uncharacterized protein</fullName>
    </submittedName>
</protein>
<dbReference type="HOGENOM" id="CLU_087643_0_0_1"/>
<organism evidence="2 3">
    <name type="scientific">Batrachochytrium dendrobatidis (strain JAM81 / FGSC 10211)</name>
    <name type="common">Frog chytrid fungus</name>
    <dbReference type="NCBI Taxonomy" id="684364"/>
    <lineage>
        <taxon>Eukaryota</taxon>
        <taxon>Fungi</taxon>
        <taxon>Fungi incertae sedis</taxon>
        <taxon>Chytridiomycota</taxon>
        <taxon>Chytridiomycota incertae sedis</taxon>
        <taxon>Chytridiomycetes</taxon>
        <taxon>Rhizophydiales</taxon>
        <taxon>Rhizophydiales incertae sedis</taxon>
        <taxon>Batrachochytrium</taxon>
    </lineage>
</organism>
<reference evidence="2 3" key="1">
    <citation type="submission" date="2009-12" db="EMBL/GenBank/DDBJ databases">
        <title>The draft genome of Batrachochytrium dendrobatidis.</title>
        <authorList>
            <consortium name="US DOE Joint Genome Institute (JGI-PGF)"/>
            <person name="Kuo A."/>
            <person name="Salamov A."/>
            <person name="Schmutz J."/>
            <person name="Lucas S."/>
            <person name="Pitluck S."/>
            <person name="Rosenblum E."/>
            <person name="Stajich J."/>
            <person name="Eisen M."/>
            <person name="Grigoriev I.V."/>
        </authorList>
    </citation>
    <scope>NUCLEOTIDE SEQUENCE [LARGE SCALE GENOMIC DNA]</scope>
    <source>
        <strain evidence="3">JAM81 / FGSC 10211</strain>
    </source>
</reference>
<evidence type="ECO:0000313" key="3">
    <source>
        <dbReference type="Proteomes" id="UP000007241"/>
    </source>
</evidence>
<accession>F4P3K3</accession>
<dbReference type="RefSeq" id="XP_006679002.1">
    <property type="nucleotide sequence ID" value="XM_006678939.1"/>
</dbReference>
<feature type="signal peptide" evidence="1">
    <location>
        <begin position="1"/>
        <end position="20"/>
    </location>
</feature>
<proteinExistence type="predicted"/>
<dbReference type="GeneID" id="18238673"/>
<gene>
    <name evidence="2" type="ORF">BATDEDRAFT_25056</name>
</gene>
<evidence type="ECO:0000256" key="1">
    <source>
        <dbReference type="SAM" id="SignalP"/>
    </source>
</evidence>
<keyword evidence="3" id="KW-1185">Reference proteome</keyword>
<feature type="chain" id="PRO_5003318884" evidence="1">
    <location>
        <begin position="21"/>
        <end position="215"/>
    </location>
</feature>
<dbReference type="AlphaFoldDB" id="F4P3K3"/>
<dbReference type="InParanoid" id="F4P3K3"/>
<dbReference type="Proteomes" id="UP000007241">
    <property type="component" value="Unassembled WGS sequence"/>
</dbReference>
<keyword evidence="1" id="KW-0732">Signal</keyword>
<sequence>MKLSIAVLSSILAVCSVTVANPVDPSSTTSTEASTYTMSAEASTSTASTSGASAGGSDYSSSYDEFEKYCYSFSLDQAMLIKRLAKAEAQFPKLSKKTNDKRHQHAAQKKVVDELQDILDGLYGAMHWGLEIAELAELEAELLKQREILEKIEEELNVCSINFANKIDEGNYLQKKLKKQPLIGSSSISGDGFLDLRSVSGYNDCYHYFYNRFLQ</sequence>
<evidence type="ECO:0000313" key="2">
    <source>
        <dbReference type="EMBL" id="EGF80457.1"/>
    </source>
</evidence>
<name>F4P3K3_BATDJ</name>